<organism evidence="2 3">
    <name type="scientific">Pythium insidiosum</name>
    <name type="common">Pythiosis disease agent</name>
    <dbReference type="NCBI Taxonomy" id="114742"/>
    <lineage>
        <taxon>Eukaryota</taxon>
        <taxon>Sar</taxon>
        <taxon>Stramenopiles</taxon>
        <taxon>Oomycota</taxon>
        <taxon>Peronosporomycetes</taxon>
        <taxon>Pythiales</taxon>
        <taxon>Pythiaceae</taxon>
        <taxon>Pythium</taxon>
    </lineage>
</organism>
<dbReference type="Proteomes" id="UP001209570">
    <property type="component" value="Unassembled WGS sequence"/>
</dbReference>
<sequence>MQSCLHGHHYEQSAAPLDARTRWRQELQSLKDKVDAMDKYLASMEARDASRGVKRRRSRSSATTPSSASTPTSAERVVPAPPKRAKRAPPSQETAHTPAQEACHAPATPARQVEDRLDAMYSEVDSVFRSVRARPLKTGYRELQVRSRGSEGRMVRVLDARMMPSALATTASLIWKHMLETSLGPNGASHSNLVTEDTIRAAISTTVLTPHGKGVFQGSIAMRRHVEPRRVVLLWNALLRPLEVDGLHMGDLVVQHADASPQM</sequence>
<keyword evidence="3" id="KW-1185">Reference proteome</keyword>
<accession>A0AAD5LVG3</accession>
<evidence type="ECO:0000313" key="2">
    <source>
        <dbReference type="EMBL" id="KAJ0394568.1"/>
    </source>
</evidence>
<proteinExistence type="predicted"/>
<comment type="caution">
    <text evidence="2">The sequence shown here is derived from an EMBL/GenBank/DDBJ whole genome shotgun (WGS) entry which is preliminary data.</text>
</comment>
<gene>
    <name evidence="2" type="ORF">P43SY_004724</name>
</gene>
<protein>
    <submittedName>
        <fullName evidence="2">Uncharacterized protein</fullName>
    </submittedName>
</protein>
<feature type="compositionally biased region" description="Low complexity" evidence="1">
    <location>
        <begin position="60"/>
        <end position="78"/>
    </location>
</feature>
<name>A0AAD5LVG3_PYTIN</name>
<evidence type="ECO:0000313" key="3">
    <source>
        <dbReference type="Proteomes" id="UP001209570"/>
    </source>
</evidence>
<dbReference type="EMBL" id="JAKCXM010000400">
    <property type="protein sequence ID" value="KAJ0394568.1"/>
    <property type="molecule type" value="Genomic_DNA"/>
</dbReference>
<reference evidence="2" key="1">
    <citation type="submission" date="2021-12" db="EMBL/GenBank/DDBJ databases">
        <title>Prjna785345.</title>
        <authorList>
            <person name="Rujirawat T."/>
            <person name="Krajaejun T."/>
        </authorList>
    </citation>
    <scope>NUCLEOTIDE SEQUENCE</scope>
    <source>
        <strain evidence="2">Pi057C3</strain>
    </source>
</reference>
<feature type="region of interest" description="Disordered" evidence="1">
    <location>
        <begin position="44"/>
        <end position="108"/>
    </location>
</feature>
<dbReference type="AlphaFoldDB" id="A0AAD5LVG3"/>
<evidence type="ECO:0000256" key="1">
    <source>
        <dbReference type="SAM" id="MobiDB-lite"/>
    </source>
</evidence>